<organism evidence="13">
    <name type="scientific">Zea mays</name>
    <name type="common">Maize</name>
    <dbReference type="NCBI Taxonomy" id="4577"/>
    <lineage>
        <taxon>Eukaryota</taxon>
        <taxon>Viridiplantae</taxon>
        <taxon>Streptophyta</taxon>
        <taxon>Embryophyta</taxon>
        <taxon>Tracheophyta</taxon>
        <taxon>Spermatophyta</taxon>
        <taxon>Magnoliopsida</taxon>
        <taxon>Liliopsida</taxon>
        <taxon>Poales</taxon>
        <taxon>Poaceae</taxon>
        <taxon>PACMAD clade</taxon>
        <taxon>Panicoideae</taxon>
        <taxon>Andropogonodae</taxon>
        <taxon>Andropogoneae</taxon>
        <taxon>Tripsacinae</taxon>
        <taxon>Zea</taxon>
    </lineage>
</organism>
<sequence>MDALPEAWSQVRAPVIVPLLRLAVAVCLTMSVLLFLERVYMAVVISGVRLLRLRPDRRYRCDPLPEDDPELGSSAFPVVLVQIPMFNEREVRTPPPAAALHCSAMPPLPAKRPLQRFYSGFVGSLITLVALRWCHGRAGVRSLQVYQLSIGAVCGLSWPADRLVVQVLDDSTDEVIKEMVRMECERWARKGINITYQIREDRKGYKAGALRAGMRHAYVRDCEYVAIFDADFQPDPDYLKRTIPYLVHNPEIALVQARWRFVNADECLMTRMQEMSLDYHFTVEQEVSSSVCAFFGFNGTAGVWRISAVNEAGGWKDRTTVEDMDLAIRASLKGWKFVYLGDVQVKSELPSTFKAFRFQQHRWSCGPANLFRKMLMEIVTNKKVTIWKKIHVIYNFFLIRKIIAHIITFSFYCVIIPATIFVPEVRIPKWGCVYIPSAITLLNSVGTPRSFHLLFFWVAFENVMSLHRTKATLIGLLEAGRANEWVVTAKLGSAMKMKSANKAGLRKQFMRIWERLHVTELGVAAFLFSCGWYDLAYGRDHFFIYLFFQSVAFFIVGVGYVGTIVPQS</sequence>
<dbReference type="PaxDb" id="4577-GRMZM2G105631_P01"/>
<dbReference type="AlphaFoldDB" id="A0A1D6QRL9"/>
<evidence type="ECO:0000256" key="1">
    <source>
        <dbReference type="ARBA" id="ARBA00004653"/>
    </source>
</evidence>
<evidence type="ECO:0000256" key="3">
    <source>
        <dbReference type="ARBA" id="ARBA00022679"/>
    </source>
</evidence>
<dbReference type="GO" id="GO:0071555">
    <property type="term" value="P:cell wall organization"/>
    <property type="evidence" value="ECO:0007669"/>
    <property type="project" value="UniProtKB-KW"/>
</dbReference>
<reference evidence="13" key="1">
    <citation type="submission" date="2015-12" db="EMBL/GenBank/DDBJ databases">
        <title>Update maize B73 reference genome by single molecule sequencing technologies.</title>
        <authorList>
            <consortium name="Maize Genome Sequencing Project"/>
            <person name="Ware D."/>
        </authorList>
    </citation>
    <scope>NUCLEOTIDE SEQUENCE</scope>
    <source>
        <tissue evidence="13">Seedling</tissue>
    </source>
</reference>
<evidence type="ECO:0000256" key="7">
    <source>
        <dbReference type="ARBA" id="ARBA00023136"/>
    </source>
</evidence>
<evidence type="ECO:0000256" key="4">
    <source>
        <dbReference type="ARBA" id="ARBA00022692"/>
    </source>
</evidence>
<dbReference type="OMA" id="VECERWA"/>
<evidence type="ECO:0000259" key="12">
    <source>
        <dbReference type="Pfam" id="PF13632"/>
    </source>
</evidence>
<dbReference type="EMBL" id="CM000780">
    <property type="protein sequence ID" value="AQK60145.1"/>
    <property type="molecule type" value="Genomic_DNA"/>
</dbReference>
<dbReference type="ExpressionAtlas" id="A0A1D6QRL9">
    <property type="expression patterns" value="baseline and differential"/>
</dbReference>
<name>A0A1D6QRL9_MAIZE</name>
<dbReference type="Pfam" id="PF13632">
    <property type="entry name" value="Glyco_trans_2_3"/>
    <property type="match status" value="1"/>
</dbReference>
<accession>A0A1D6QRL9</accession>
<keyword evidence="8" id="KW-0961">Cell wall biogenesis/degradation</keyword>
<dbReference type="CDD" id="cd06437">
    <property type="entry name" value="CESA_CaSu_A2"/>
    <property type="match status" value="1"/>
</dbReference>
<dbReference type="FunFam" id="3.90.550.10:FF:000015">
    <property type="entry name" value="Glucomannan 4-beta-mannosyltransferase 9"/>
    <property type="match status" value="1"/>
</dbReference>
<feature type="domain" description="Glycosyltransferase 2-like" evidence="12">
    <location>
        <begin position="224"/>
        <end position="415"/>
    </location>
</feature>
<dbReference type="InParanoid" id="A0A1D6QRL9"/>
<evidence type="ECO:0000256" key="2">
    <source>
        <dbReference type="ARBA" id="ARBA00022676"/>
    </source>
</evidence>
<dbReference type="InterPro" id="IPR029044">
    <property type="entry name" value="Nucleotide-diphossugar_trans"/>
</dbReference>
<comment type="subcellular location">
    <subcellularLocation>
        <location evidence="1">Golgi apparatus membrane</location>
        <topology evidence="1">Multi-pass membrane protein</topology>
    </subcellularLocation>
</comment>
<keyword evidence="5" id="KW-1133">Transmembrane helix</keyword>
<evidence type="ECO:0000256" key="8">
    <source>
        <dbReference type="ARBA" id="ARBA00023316"/>
    </source>
</evidence>
<dbReference type="SUPFAM" id="SSF53448">
    <property type="entry name" value="Nucleotide-diphospho-sugar transferases"/>
    <property type="match status" value="1"/>
</dbReference>
<dbReference type="EC" id="2.4.1.32" evidence="11"/>
<keyword evidence="2 13" id="KW-0328">Glycosyltransferase</keyword>
<dbReference type="GO" id="GO:0047259">
    <property type="term" value="F:glucomannan 4-beta-mannosyltransferase activity"/>
    <property type="evidence" value="ECO:0007669"/>
    <property type="project" value="UniProtKB-EC"/>
</dbReference>
<keyword evidence="7" id="KW-0472">Membrane</keyword>
<keyword evidence="6" id="KW-0333">Golgi apparatus</keyword>
<evidence type="ECO:0000256" key="11">
    <source>
        <dbReference type="ARBA" id="ARBA00066505"/>
    </source>
</evidence>
<keyword evidence="4" id="KW-0812">Transmembrane</keyword>
<dbReference type="InterPro" id="IPR001173">
    <property type="entry name" value="Glyco_trans_2-like"/>
</dbReference>
<evidence type="ECO:0000256" key="5">
    <source>
        <dbReference type="ARBA" id="ARBA00022989"/>
    </source>
</evidence>
<dbReference type="STRING" id="4577.A0A1D6QRL9"/>
<dbReference type="FunCoup" id="A0A1D6QRL9">
    <property type="interactions" value="58"/>
</dbReference>
<comment type="similarity">
    <text evidence="10">Belongs to the glycosyltransferase 2 family. Plant cellulose synthase-like A subfamily.</text>
</comment>
<evidence type="ECO:0000256" key="9">
    <source>
        <dbReference type="ARBA" id="ARBA00051800"/>
    </source>
</evidence>
<dbReference type="PANTHER" id="PTHR32044:SF75">
    <property type="entry name" value="GLUCOMANNAN 4-BETA-MANNOSYLTRANSFERASE 1"/>
    <property type="match status" value="1"/>
</dbReference>
<dbReference type="GO" id="GO:0000139">
    <property type="term" value="C:Golgi membrane"/>
    <property type="evidence" value="ECO:0007669"/>
    <property type="project" value="UniProtKB-SubCell"/>
</dbReference>
<evidence type="ECO:0000313" key="13">
    <source>
        <dbReference type="EMBL" id="AQK60145.1"/>
    </source>
</evidence>
<dbReference type="PANTHER" id="PTHR32044">
    <property type="entry name" value="GLUCOMANNAN 4-BETA-MANNOSYLTRANSFERASE 9"/>
    <property type="match status" value="1"/>
</dbReference>
<evidence type="ECO:0000256" key="6">
    <source>
        <dbReference type="ARBA" id="ARBA00023034"/>
    </source>
</evidence>
<comment type="catalytic activity">
    <reaction evidence="9">
        <text>GDP-mannose + (glucomannan)n = GDP + (glucomannan)n+1.</text>
        <dbReference type="EC" id="2.4.1.32"/>
    </reaction>
</comment>
<protein>
    <recommendedName>
        <fullName evidence="11">glucomannan 4-beta-mannosyltransferase</fullName>
        <ecNumber evidence="11">2.4.1.32</ecNumber>
    </recommendedName>
</protein>
<dbReference type="GO" id="GO:0051753">
    <property type="term" value="F:mannan synthase activity"/>
    <property type="evidence" value="ECO:0007669"/>
    <property type="project" value="UniProtKB-ARBA"/>
</dbReference>
<gene>
    <name evidence="13" type="ORF">ZEAMMB73_Zm00001d053696</name>
</gene>
<proteinExistence type="inferred from homology"/>
<dbReference type="Gene3D" id="3.90.550.10">
    <property type="entry name" value="Spore Coat Polysaccharide Biosynthesis Protein SpsA, Chain A"/>
    <property type="match status" value="1"/>
</dbReference>
<dbReference type="IntAct" id="A0A1D6QRL9">
    <property type="interactions" value="3"/>
</dbReference>
<keyword evidence="3 13" id="KW-0808">Transferase</keyword>
<evidence type="ECO:0000256" key="10">
    <source>
        <dbReference type="ARBA" id="ARBA00060879"/>
    </source>
</evidence>